<dbReference type="GO" id="GO:0030041">
    <property type="term" value="P:actin filament polymerization"/>
    <property type="evidence" value="ECO:0007669"/>
    <property type="project" value="TreeGrafter"/>
</dbReference>
<feature type="transmembrane region" description="Helical" evidence="2">
    <location>
        <begin position="812"/>
        <end position="833"/>
    </location>
</feature>
<feature type="region of interest" description="Disordered" evidence="1">
    <location>
        <begin position="626"/>
        <end position="804"/>
    </location>
</feature>
<feature type="compositionally biased region" description="Low complexity" evidence="1">
    <location>
        <begin position="718"/>
        <end position="731"/>
    </location>
</feature>
<dbReference type="InterPro" id="IPR015943">
    <property type="entry name" value="WD40/YVTN_repeat-like_dom_sf"/>
</dbReference>
<feature type="region of interest" description="Disordered" evidence="1">
    <location>
        <begin position="1"/>
        <end position="57"/>
    </location>
</feature>
<feature type="compositionally biased region" description="Pro residues" evidence="1">
    <location>
        <begin position="660"/>
        <end position="672"/>
    </location>
</feature>
<feature type="compositionally biased region" description="Basic and acidic residues" evidence="1">
    <location>
        <begin position="144"/>
        <end position="153"/>
    </location>
</feature>
<reference evidence="3 4" key="1">
    <citation type="journal article" date="2018" name="Cell">
        <title>The Chara Genome: Secondary Complexity and Implications for Plant Terrestrialization.</title>
        <authorList>
            <person name="Nishiyama T."/>
            <person name="Sakayama H."/>
            <person name="Vries J.D."/>
            <person name="Buschmann H."/>
            <person name="Saint-Marcoux D."/>
            <person name="Ullrich K.K."/>
            <person name="Haas F.B."/>
            <person name="Vanderstraeten L."/>
            <person name="Becker D."/>
            <person name="Lang D."/>
            <person name="Vosolsobe S."/>
            <person name="Rombauts S."/>
            <person name="Wilhelmsson P.K.I."/>
            <person name="Janitza P."/>
            <person name="Kern R."/>
            <person name="Heyl A."/>
            <person name="Rumpler F."/>
            <person name="Villalobos L.I.A.C."/>
            <person name="Clay J.M."/>
            <person name="Skokan R."/>
            <person name="Toyoda A."/>
            <person name="Suzuki Y."/>
            <person name="Kagoshima H."/>
            <person name="Schijlen E."/>
            <person name="Tajeshwar N."/>
            <person name="Catarino B."/>
            <person name="Hetherington A.J."/>
            <person name="Saltykova A."/>
            <person name="Bonnot C."/>
            <person name="Breuninger H."/>
            <person name="Symeonidi A."/>
            <person name="Radhakrishnan G.V."/>
            <person name="Van Nieuwerburgh F."/>
            <person name="Deforce D."/>
            <person name="Chang C."/>
            <person name="Karol K.G."/>
            <person name="Hedrich R."/>
            <person name="Ulvskov P."/>
            <person name="Glockner G."/>
            <person name="Delwiche C.F."/>
            <person name="Petrasek J."/>
            <person name="Van de Peer Y."/>
            <person name="Friml J."/>
            <person name="Beilby M."/>
            <person name="Dolan L."/>
            <person name="Kohara Y."/>
            <person name="Sugano S."/>
            <person name="Fujiyama A."/>
            <person name="Delaux P.-M."/>
            <person name="Quint M."/>
            <person name="TheiBen G."/>
            <person name="Hagemann M."/>
            <person name="Harholt J."/>
            <person name="Dunand C."/>
            <person name="Zachgo S."/>
            <person name="Langdale J."/>
            <person name="Maumus F."/>
            <person name="Straeten D.V.D."/>
            <person name="Gould S.B."/>
            <person name="Rensing S.A."/>
        </authorList>
    </citation>
    <scope>NUCLEOTIDE SEQUENCE [LARGE SCALE GENOMIC DNA]</scope>
    <source>
        <strain evidence="3 4">S276</strain>
    </source>
</reference>
<organism evidence="3 4">
    <name type="scientific">Chara braunii</name>
    <name type="common">Braun's stonewort</name>
    <dbReference type="NCBI Taxonomy" id="69332"/>
    <lineage>
        <taxon>Eukaryota</taxon>
        <taxon>Viridiplantae</taxon>
        <taxon>Streptophyta</taxon>
        <taxon>Charophyceae</taxon>
        <taxon>Charales</taxon>
        <taxon>Characeae</taxon>
        <taxon>Chara</taxon>
    </lineage>
</organism>
<feature type="compositionally biased region" description="Basic and acidic residues" evidence="1">
    <location>
        <begin position="188"/>
        <end position="197"/>
    </location>
</feature>
<feature type="compositionally biased region" description="Polar residues" evidence="1">
    <location>
        <begin position="901"/>
        <end position="910"/>
    </location>
</feature>
<dbReference type="PANTHER" id="PTHR45691:SF1">
    <property type="entry name" value="FH2 DOMAIN-CONTAINING PROTEIN 1-RELATED"/>
    <property type="match status" value="1"/>
</dbReference>
<dbReference type="PANTHER" id="PTHR45691">
    <property type="entry name" value="PROTEIN DIAPHANOUS"/>
    <property type="match status" value="1"/>
</dbReference>
<feature type="compositionally biased region" description="Low complexity" evidence="1">
    <location>
        <begin position="1"/>
        <end position="14"/>
    </location>
</feature>
<sequence length="910" mass="96743">MMMMMASLSSASPSGCHDGRDESPLTSLKRGAHGAEVPQYYSEDDEGAEDTRTNDVQINRSQLVDVLGENKGPRDSIGESFFQGIDCLDSVSPDDSQERMGVHFLGAAVKDGDEVDFTESALQQLGSQRGAQEARQTLFHRYSRVLEDTEDAPRGPTTVEVEGNPFASRPPPVGSDDQQDEAPPGLRKGRDGIETITERSNGMKISDTQLEHVLEEGKDPPESFAEWFFQTLDQRDSLSDDTTQGRRAHSMQTAQQRGPGAVNDVPERKVRHIAPKGGPAEPRLLEPNARLFEDVHDSGLLFPFVDTDVVAFGGDLLSSAGVKTSPGGEVQEVQPSPTDASLFFLLENAVWSLRNASGGVNVSSFAGPFSDTLAFTVVDMERYGMRGKFLLMADSGYSWLRPFRLASYGAPFTLIYLRDHVSTFLILSLAAHPSQPFLYFSTVSSIFKLPLPMNENDVYTVRPVKIGSVQASAPSELVFREVRVSQQAFSADGQLMYVADCLAGAIYRVWSSTGEIERIGGDDSGSSLALLDLECPRGLALTFDGCHLFVTECHIGRIRLISFENSGGPVKSTRILAGKSSSPYAYDPKLKLLFGLAMSADEKYLYVGGQGTAIYQFEINKTALPSCSPTPIPPPPPSSHPTPPSPPNIPSEPSSLSSSGPPPSPIPPPPLAPVTSSSSSPPPYVPPSIPTSSSHAPPPSLPVVTPPVSSSSPPPPSSAAASSSSSSHGPVVPSPSSPPPYVPPSIPTSSPPAPPPPPSLPVITPPLSSSTSAPPSSAAASSSRGAVPGTSSSQSSRSRSRAPSKLADLTPILISLAVIFPLLSAAVALWIAWCCCGLRMPCREDSDRFSSPGPELQVIDIPANSSYGRVIGSRSRQIEPVTSYSPGGENEWRRARRVGSANCSSSESLP</sequence>
<keyword evidence="2" id="KW-0472">Membrane</keyword>
<dbReference type="Gramene" id="GBG82403">
    <property type="protein sequence ID" value="GBG82403"/>
    <property type="gene ID" value="CBR_g34779"/>
</dbReference>
<feature type="compositionally biased region" description="Pro residues" evidence="1">
    <location>
        <begin position="680"/>
        <end position="689"/>
    </location>
</feature>
<dbReference type="EMBL" id="BFEA01000406">
    <property type="protein sequence ID" value="GBG82403.1"/>
    <property type="molecule type" value="Genomic_DNA"/>
</dbReference>
<name>A0A388LJI1_CHABU</name>
<accession>A0A388LJI1</accession>
<keyword evidence="2" id="KW-1133">Transmembrane helix</keyword>
<feature type="region of interest" description="Disordered" evidence="1">
    <location>
        <begin position="878"/>
        <end position="910"/>
    </location>
</feature>
<gene>
    <name evidence="3" type="ORF">CBR_g34779</name>
</gene>
<comment type="caution">
    <text evidence="3">The sequence shown here is derived from an EMBL/GenBank/DDBJ whole genome shotgun (WGS) entry which is preliminary data.</text>
</comment>
<dbReference type="AlphaFoldDB" id="A0A388LJI1"/>
<feature type="region of interest" description="Disordered" evidence="1">
    <location>
        <begin position="144"/>
        <end position="206"/>
    </location>
</feature>
<proteinExistence type="predicted"/>
<feature type="compositionally biased region" description="Pro residues" evidence="1">
    <location>
        <begin position="732"/>
        <end position="764"/>
    </location>
</feature>
<protein>
    <submittedName>
        <fullName evidence="3">Uncharacterized protein</fullName>
    </submittedName>
</protein>
<dbReference type="Gene3D" id="2.130.10.10">
    <property type="entry name" value="YVTN repeat-like/Quinoprotein amine dehydrogenase"/>
    <property type="match status" value="1"/>
</dbReference>
<keyword evidence="2" id="KW-0812">Transmembrane</keyword>
<keyword evidence="4" id="KW-1185">Reference proteome</keyword>
<feature type="compositionally biased region" description="Pro residues" evidence="1">
    <location>
        <begin position="696"/>
        <end position="705"/>
    </location>
</feature>
<evidence type="ECO:0000256" key="2">
    <source>
        <dbReference type="SAM" id="Phobius"/>
    </source>
</evidence>
<dbReference type="SUPFAM" id="SSF50969">
    <property type="entry name" value="YVTN repeat-like/Quinoprotein amine dehydrogenase"/>
    <property type="match status" value="1"/>
</dbReference>
<evidence type="ECO:0000256" key="1">
    <source>
        <dbReference type="SAM" id="MobiDB-lite"/>
    </source>
</evidence>
<feature type="compositionally biased region" description="Pro residues" evidence="1">
    <location>
        <begin position="628"/>
        <end position="650"/>
    </location>
</feature>
<feature type="compositionally biased region" description="Low complexity" evidence="1">
    <location>
        <begin position="765"/>
        <end position="783"/>
    </location>
</feature>
<dbReference type="Proteomes" id="UP000265515">
    <property type="component" value="Unassembled WGS sequence"/>
</dbReference>
<dbReference type="InterPro" id="IPR051412">
    <property type="entry name" value="Formin_Homology_Diaphanous_sf"/>
</dbReference>
<feature type="region of interest" description="Disordered" evidence="1">
    <location>
        <begin position="237"/>
        <end position="265"/>
    </location>
</feature>
<evidence type="ECO:0000313" key="4">
    <source>
        <dbReference type="Proteomes" id="UP000265515"/>
    </source>
</evidence>
<dbReference type="GO" id="GO:0005884">
    <property type="term" value="C:actin filament"/>
    <property type="evidence" value="ECO:0007669"/>
    <property type="project" value="TreeGrafter"/>
</dbReference>
<dbReference type="InterPro" id="IPR011044">
    <property type="entry name" value="Quino_amine_DH_bsu"/>
</dbReference>
<evidence type="ECO:0000313" key="3">
    <source>
        <dbReference type="EMBL" id="GBG82403.1"/>
    </source>
</evidence>